<organism evidence="2 3">
    <name type="scientific">Rhodocytophaga rosea</name>
    <dbReference type="NCBI Taxonomy" id="2704465"/>
    <lineage>
        <taxon>Bacteria</taxon>
        <taxon>Pseudomonadati</taxon>
        <taxon>Bacteroidota</taxon>
        <taxon>Cytophagia</taxon>
        <taxon>Cytophagales</taxon>
        <taxon>Rhodocytophagaceae</taxon>
        <taxon>Rhodocytophaga</taxon>
    </lineage>
</organism>
<evidence type="ECO:0000313" key="3">
    <source>
        <dbReference type="Proteomes" id="UP000480178"/>
    </source>
</evidence>
<reference evidence="2 3" key="1">
    <citation type="submission" date="2020-01" db="EMBL/GenBank/DDBJ databases">
        <authorList>
            <person name="Kim M.K."/>
        </authorList>
    </citation>
    <scope>NUCLEOTIDE SEQUENCE [LARGE SCALE GENOMIC DNA]</scope>
    <source>
        <strain evidence="2 3">172606-1</strain>
    </source>
</reference>
<dbReference type="AlphaFoldDB" id="A0A6C0GN93"/>
<sequence>MSSIKIILPFLINCLATSYYVLAQSTSDFIINAGEVATEIIPSEAQYRFPQFEKGEVHFRDNTFIRATLNYNLLYGEMQFINHQGDTLALTEDYKLKHITVGKHLFFYAYKVGFLEILSSYSQLKLARKLNLEIKKSAVKLVGGSGGTFAGGPGNNMNGPGKGSSYSSGFSYRELYTRKAPGDLQLAKKDTYFIVDKNDRFYEATKATVIKLFPRYKKAINAYIKEYKPDFNHRNDMQGLLAFCSQLSAK</sequence>
<feature type="signal peptide" evidence="1">
    <location>
        <begin position="1"/>
        <end position="23"/>
    </location>
</feature>
<proteinExistence type="predicted"/>
<feature type="chain" id="PRO_5025392038" description="DUF4369 domain-containing protein" evidence="1">
    <location>
        <begin position="24"/>
        <end position="250"/>
    </location>
</feature>
<evidence type="ECO:0000313" key="2">
    <source>
        <dbReference type="EMBL" id="QHT69508.1"/>
    </source>
</evidence>
<dbReference type="Proteomes" id="UP000480178">
    <property type="component" value="Chromosome"/>
</dbReference>
<dbReference type="EMBL" id="CP048222">
    <property type="protein sequence ID" value="QHT69508.1"/>
    <property type="molecule type" value="Genomic_DNA"/>
</dbReference>
<dbReference type="RefSeq" id="WP_162445497.1">
    <property type="nucleotide sequence ID" value="NZ_CP048222.1"/>
</dbReference>
<name>A0A6C0GN93_9BACT</name>
<evidence type="ECO:0008006" key="4">
    <source>
        <dbReference type="Google" id="ProtNLM"/>
    </source>
</evidence>
<keyword evidence="3" id="KW-1185">Reference proteome</keyword>
<dbReference type="KEGG" id="rhoz:GXP67_24115"/>
<evidence type="ECO:0000256" key="1">
    <source>
        <dbReference type="SAM" id="SignalP"/>
    </source>
</evidence>
<gene>
    <name evidence="2" type="ORF">GXP67_24115</name>
</gene>
<accession>A0A6C0GN93</accession>
<keyword evidence="1" id="KW-0732">Signal</keyword>
<protein>
    <recommendedName>
        <fullName evidence="4">DUF4369 domain-containing protein</fullName>
    </recommendedName>
</protein>